<dbReference type="CDD" id="cd11056">
    <property type="entry name" value="CYP6-like"/>
    <property type="match status" value="1"/>
</dbReference>
<dbReference type="InterPro" id="IPR050476">
    <property type="entry name" value="Insect_CytP450_Detox"/>
</dbReference>
<evidence type="ECO:0000256" key="14">
    <source>
        <dbReference type="RuleBase" id="RU000461"/>
    </source>
</evidence>
<dbReference type="AlphaFoldDB" id="M9TLT7"/>
<evidence type="ECO:0000313" key="16">
    <source>
        <dbReference type="EMBL" id="AGJ51945.1"/>
    </source>
</evidence>
<protein>
    <submittedName>
        <fullName evidence="16">Cytochrome P450 CYP6BQ22</fullName>
    </submittedName>
</protein>
<dbReference type="GO" id="GO:0016705">
    <property type="term" value="F:oxidoreductase activity, acting on paired donors, with incorporation or reduction of molecular oxygen"/>
    <property type="evidence" value="ECO:0007669"/>
    <property type="project" value="InterPro"/>
</dbReference>
<keyword evidence="15" id="KW-0812">Transmembrane</keyword>
<dbReference type="PROSITE" id="PS00086">
    <property type="entry name" value="CYTOCHROME_P450"/>
    <property type="match status" value="1"/>
</dbReference>
<dbReference type="EMBL" id="KC683904">
    <property type="protein sequence ID" value="AGJ51945.1"/>
    <property type="molecule type" value="mRNA"/>
</dbReference>
<comment type="subcellular location">
    <subcellularLocation>
        <location evidence="3">Endoplasmic reticulum membrane</location>
        <topology evidence="3">Peripheral membrane protein</topology>
    </subcellularLocation>
    <subcellularLocation>
        <location evidence="2">Microsome membrane</location>
        <topology evidence="2">Peripheral membrane protein</topology>
    </subcellularLocation>
</comment>
<feature type="transmembrane region" description="Helical" evidence="15">
    <location>
        <begin position="6"/>
        <end position="27"/>
    </location>
</feature>
<evidence type="ECO:0000256" key="10">
    <source>
        <dbReference type="ARBA" id="ARBA00023004"/>
    </source>
</evidence>
<dbReference type="InterPro" id="IPR002401">
    <property type="entry name" value="Cyt_P450_E_grp-I"/>
</dbReference>
<evidence type="ECO:0000256" key="13">
    <source>
        <dbReference type="PIRSR" id="PIRSR602401-1"/>
    </source>
</evidence>
<keyword evidence="12 15" id="KW-0472">Membrane</keyword>
<keyword evidence="6 13" id="KW-0479">Metal-binding</keyword>
<evidence type="ECO:0000256" key="9">
    <source>
        <dbReference type="ARBA" id="ARBA00023002"/>
    </source>
</evidence>
<dbReference type="InterPro" id="IPR017972">
    <property type="entry name" value="Cyt_P450_CS"/>
</dbReference>
<evidence type="ECO:0000256" key="15">
    <source>
        <dbReference type="SAM" id="Phobius"/>
    </source>
</evidence>
<dbReference type="InterPro" id="IPR036396">
    <property type="entry name" value="Cyt_P450_sf"/>
</dbReference>
<keyword evidence="5 13" id="KW-0349">Heme</keyword>
<dbReference type="InterPro" id="IPR001128">
    <property type="entry name" value="Cyt_P450"/>
</dbReference>
<evidence type="ECO:0000256" key="8">
    <source>
        <dbReference type="ARBA" id="ARBA00022848"/>
    </source>
</evidence>
<evidence type="ECO:0000256" key="5">
    <source>
        <dbReference type="ARBA" id="ARBA00022617"/>
    </source>
</evidence>
<evidence type="ECO:0000256" key="6">
    <source>
        <dbReference type="ARBA" id="ARBA00022723"/>
    </source>
</evidence>
<evidence type="ECO:0000256" key="11">
    <source>
        <dbReference type="ARBA" id="ARBA00023033"/>
    </source>
</evidence>
<keyword evidence="10 13" id="KW-0408">Iron</keyword>
<dbReference type="FunFam" id="1.10.630.10:FF:000042">
    <property type="entry name" value="Cytochrome P450"/>
    <property type="match status" value="1"/>
</dbReference>
<evidence type="ECO:0000256" key="7">
    <source>
        <dbReference type="ARBA" id="ARBA00022824"/>
    </source>
</evidence>
<keyword evidence="8" id="KW-0492">Microsome</keyword>
<dbReference type="Gene3D" id="1.10.630.10">
    <property type="entry name" value="Cytochrome P450"/>
    <property type="match status" value="1"/>
</dbReference>
<keyword evidence="15" id="KW-1133">Transmembrane helix</keyword>
<dbReference type="PRINTS" id="PR00385">
    <property type="entry name" value="P450"/>
</dbReference>
<dbReference type="GO" id="GO:0005789">
    <property type="term" value="C:endoplasmic reticulum membrane"/>
    <property type="evidence" value="ECO:0007669"/>
    <property type="project" value="UniProtKB-SubCell"/>
</dbReference>
<evidence type="ECO:0000256" key="3">
    <source>
        <dbReference type="ARBA" id="ARBA00004406"/>
    </source>
</evidence>
<reference evidence="16" key="1">
    <citation type="submission" date="2013-02" db="EMBL/GenBank/DDBJ databases">
        <title>Characterization of Two Novel P450 Genes CYP6BQ21 and CYP6BQ22 and Their Expression Level in Dastarcus Helophoroides.</title>
        <authorList>
            <person name="Wang H.D."/>
            <person name="Li M.L."/>
        </authorList>
    </citation>
    <scope>NUCLEOTIDE SEQUENCE</scope>
</reference>
<dbReference type="PRINTS" id="PR00463">
    <property type="entry name" value="EP450I"/>
</dbReference>
<dbReference type="GO" id="GO:0020037">
    <property type="term" value="F:heme binding"/>
    <property type="evidence" value="ECO:0007669"/>
    <property type="project" value="InterPro"/>
</dbReference>
<feature type="binding site" description="axial binding residue" evidence="13">
    <location>
        <position position="459"/>
    </location>
    <ligand>
        <name>heme</name>
        <dbReference type="ChEBI" id="CHEBI:30413"/>
    </ligand>
    <ligandPart>
        <name>Fe</name>
        <dbReference type="ChEBI" id="CHEBI:18248"/>
    </ligandPart>
</feature>
<organism evidence="16">
    <name type="scientific">Dastarcus helophoroides</name>
    <dbReference type="NCBI Taxonomy" id="1169899"/>
    <lineage>
        <taxon>Eukaryota</taxon>
        <taxon>Metazoa</taxon>
        <taxon>Ecdysozoa</taxon>
        <taxon>Arthropoda</taxon>
        <taxon>Hexapoda</taxon>
        <taxon>Insecta</taxon>
        <taxon>Pterygota</taxon>
        <taxon>Neoptera</taxon>
        <taxon>Endopterygota</taxon>
        <taxon>Coleoptera</taxon>
        <taxon>Polyphaga</taxon>
        <taxon>Cucujiformia</taxon>
        <taxon>Coccinelloidea</taxon>
        <taxon>Bothrideridae</taxon>
        <taxon>Dastarcus</taxon>
    </lineage>
</organism>
<dbReference type="Pfam" id="PF00067">
    <property type="entry name" value="p450"/>
    <property type="match status" value="1"/>
</dbReference>
<comment type="cofactor">
    <cofactor evidence="1 13">
        <name>heme</name>
        <dbReference type="ChEBI" id="CHEBI:30413"/>
    </cofactor>
</comment>
<dbReference type="PANTHER" id="PTHR24292:SF100">
    <property type="entry name" value="CYTOCHROME P450 6A16, ISOFORM B-RELATED"/>
    <property type="match status" value="1"/>
</dbReference>
<dbReference type="GO" id="GO:0004497">
    <property type="term" value="F:monooxygenase activity"/>
    <property type="evidence" value="ECO:0007669"/>
    <property type="project" value="UniProtKB-KW"/>
</dbReference>
<evidence type="ECO:0000256" key="12">
    <source>
        <dbReference type="ARBA" id="ARBA00023136"/>
    </source>
</evidence>
<name>M9TLT7_9CUCU</name>
<accession>M9TLT7</accession>
<evidence type="ECO:0000256" key="2">
    <source>
        <dbReference type="ARBA" id="ARBA00004174"/>
    </source>
</evidence>
<keyword evidence="11 14" id="KW-0503">Monooxygenase</keyword>
<dbReference type="GO" id="GO:0005506">
    <property type="term" value="F:iron ion binding"/>
    <property type="evidence" value="ECO:0007669"/>
    <property type="project" value="InterPro"/>
</dbReference>
<keyword evidence="9 14" id="KW-0560">Oxidoreductase</keyword>
<evidence type="ECO:0000256" key="1">
    <source>
        <dbReference type="ARBA" id="ARBA00001971"/>
    </source>
</evidence>
<sequence>MFLKWVSWKIELFTLFVGATILLILWLKRRTTYFQRMGIPTPPTTFLLGNMRDSISQKRSFGEETKWQYNYLKAKNKLHGGIYLFWNAVYFPIDPELIKHIMQNDFHHFVDRGVYVNEEDDPLSAHLFSLKGKKWKNLRAKLTPTFTSGKMKMMFGVLLKCGKDFVDEIDRIKHEPIDIKDMLARFTTDIIGSCAFGLECNSMKEPNNEFREKGKKVFDAGIIDNLKGLLTFIMPEFAKSLGMRITNDEVTKFFMKVISDTVKYREKNNIYRKDFMHLLIQLKNKGKLVEDGNLSADKDDDGDVITFNELAAQAFVFFIAGFETSSTTMTFCLFELASNPDIQKKLRQEVLDVLEKYNGELTYDAIMDMHYMEKVVNETLRKYPPLPSLNRECTKDYRIPGTEVILKKGMKLIIPVIGLHHDEDYYPQPEKFDPERFSAENLNRHPYTFLPFGEGPRICIGLRFGMMQTKVGLSVLLKNYEFTVSSKTRLPLVMDPRSFILSTKGGIWLNCQKIE</sequence>
<dbReference type="SUPFAM" id="SSF48264">
    <property type="entry name" value="Cytochrome P450"/>
    <property type="match status" value="1"/>
</dbReference>
<comment type="similarity">
    <text evidence="4 14">Belongs to the cytochrome P450 family.</text>
</comment>
<dbReference type="PANTHER" id="PTHR24292">
    <property type="entry name" value="CYTOCHROME P450"/>
    <property type="match status" value="1"/>
</dbReference>
<keyword evidence="7" id="KW-0256">Endoplasmic reticulum</keyword>
<proteinExistence type="evidence at transcript level"/>
<evidence type="ECO:0000256" key="4">
    <source>
        <dbReference type="ARBA" id="ARBA00010617"/>
    </source>
</evidence>